<reference evidence="2 3" key="1">
    <citation type="submission" date="2011-05" db="EMBL/GenBank/DDBJ databases">
        <authorList>
            <person name="Muzny D."/>
            <person name="Qin X."/>
            <person name="Deng J."/>
            <person name="Jiang H."/>
            <person name="Liu Y."/>
            <person name="Qu J."/>
            <person name="Song X.-Z."/>
            <person name="Zhang L."/>
            <person name="Thornton R."/>
            <person name="Coyle M."/>
            <person name="Francisco L."/>
            <person name="Jackson L."/>
            <person name="Javaid M."/>
            <person name="Korchina V."/>
            <person name="Kovar C."/>
            <person name="Mata R."/>
            <person name="Mathew T."/>
            <person name="Ngo R."/>
            <person name="Nguyen L."/>
            <person name="Nguyen N."/>
            <person name="Okwuonu G."/>
            <person name="Ongeri F."/>
            <person name="Pham C."/>
            <person name="Simmons D."/>
            <person name="Wilczek-Boney K."/>
            <person name="Hale W."/>
            <person name="Jakkamsetti A."/>
            <person name="Pham P."/>
            <person name="Ruth R."/>
            <person name="San Lucas F."/>
            <person name="Warren J."/>
            <person name="Zhang J."/>
            <person name="Zhao Z."/>
            <person name="Zhou C."/>
            <person name="Zhu D."/>
            <person name="Lee S."/>
            <person name="Bess C."/>
            <person name="Blankenburg K."/>
            <person name="Forbes L."/>
            <person name="Fu Q."/>
            <person name="Gubbala S."/>
            <person name="Hirani K."/>
            <person name="Jayaseelan J.C."/>
            <person name="Lara F."/>
            <person name="Munidasa M."/>
            <person name="Palculict T."/>
            <person name="Patil S."/>
            <person name="Pu L.-L."/>
            <person name="Saada N."/>
            <person name="Tang L."/>
            <person name="Weissenberger G."/>
            <person name="Zhu Y."/>
            <person name="Hemphill L."/>
            <person name="Shang Y."/>
            <person name="Youmans B."/>
            <person name="Ayvaz T."/>
            <person name="Ross M."/>
            <person name="Santibanez J."/>
            <person name="Aqrawi P."/>
            <person name="Gross S."/>
            <person name="Joshi V."/>
            <person name="Fowler G."/>
            <person name="Nazareth L."/>
            <person name="Reid J."/>
            <person name="Worley K."/>
            <person name="Petrosino J."/>
            <person name="Highlander S."/>
            <person name="Gibbs R."/>
        </authorList>
    </citation>
    <scope>NUCLEOTIDE SEQUENCE [LARGE SCALE GENOMIC DNA]</scope>
    <source>
        <strain evidence="2 3">871</strain>
    </source>
</reference>
<evidence type="ECO:0000256" key="1">
    <source>
        <dbReference type="SAM" id="MobiDB-lite"/>
    </source>
</evidence>
<proteinExistence type="predicted"/>
<dbReference type="HOGENOM" id="CLU_058178_1_0_4"/>
<dbReference type="RefSeq" id="WP_009119444.1">
    <property type="nucleotide sequence ID" value="NZ_JH164926.1"/>
</dbReference>
<dbReference type="PATRIC" id="fig|1032488.3.peg.1662"/>
<keyword evidence="3" id="KW-1185">Reference proteome</keyword>
<accession>G4CJG5</accession>
<dbReference type="STRING" id="1032488.HMPREF9371_1755"/>
<gene>
    <name evidence="2" type="ORF">HMPREF9371_1755</name>
</gene>
<sequence length="354" mass="37888">MSKFQIFKAGTRTDHNGNTVTITEADVAQAAAAYDPERNQAPIVIGHPADNAPAYGWVAGLSADGGVLSADFAQVDDGLKELVRAGRYKKVSASFYPPAHPANPKPGVWYLRHLGFLGAAAPAVKGLQPINFCADTAGIVEFSEVFQPEAEAVGLLRRLLRLFGVRDFAEADETDRLPETTPPNPPQPEDKESPMTITPEQLAAEKAAREQAEAAAAQAKAELKKLQDEQEQALRDAAHEANADFAESLVQSGHLKPADKDLVVQVLDFAEYPEHTTADFGEGEAKKPLATALRDFFKAVLPQQFPGGEVAKQSGKPAGAVSFTEGMTHHQRAVALMQAEGIDYATAARRTAQA</sequence>
<evidence type="ECO:0000313" key="3">
    <source>
        <dbReference type="Proteomes" id="UP000003019"/>
    </source>
</evidence>
<protein>
    <submittedName>
        <fullName evidence="2">2-oxoacid:acceptor oxidoreductase</fullName>
    </submittedName>
</protein>
<dbReference type="AlphaFoldDB" id="G4CJG5"/>
<comment type="caution">
    <text evidence="2">The sequence shown here is derived from an EMBL/GenBank/DDBJ whole genome shotgun (WGS) entry which is preliminary data.</text>
</comment>
<name>G4CJG5_9NEIS</name>
<dbReference type="OrthoDB" id="9816412at2"/>
<organism evidence="2 3">
    <name type="scientific">Neisseria shayeganii 871</name>
    <dbReference type="NCBI Taxonomy" id="1032488"/>
    <lineage>
        <taxon>Bacteria</taxon>
        <taxon>Pseudomonadati</taxon>
        <taxon>Pseudomonadota</taxon>
        <taxon>Betaproteobacteria</taxon>
        <taxon>Neisseriales</taxon>
        <taxon>Neisseriaceae</taxon>
        <taxon>Neisseria</taxon>
    </lineage>
</organism>
<feature type="compositionally biased region" description="Basic and acidic residues" evidence="1">
    <location>
        <begin position="221"/>
        <end position="235"/>
    </location>
</feature>
<dbReference type="Proteomes" id="UP000003019">
    <property type="component" value="Unassembled WGS sequence"/>
</dbReference>
<evidence type="ECO:0000313" key="2">
    <source>
        <dbReference type="EMBL" id="EGY52016.1"/>
    </source>
</evidence>
<feature type="region of interest" description="Disordered" evidence="1">
    <location>
        <begin position="171"/>
        <end position="235"/>
    </location>
</feature>
<dbReference type="EMBL" id="AGAY01000061">
    <property type="protein sequence ID" value="EGY52016.1"/>
    <property type="molecule type" value="Genomic_DNA"/>
</dbReference>